<feature type="domain" description="HSF-type DNA-binding" evidence="6">
    <location>
        <begin position="38"/>
        <end position="105"/>
    </location>
</feature>
<dbReference type="GO" id="GO:0003700">
    <property type="term" value="F:DNA-binding transcription factor activity"/>
    <property type="evidence" value="ECO:0007669"/>
    <property type="project" value="InterPro"/>
</dbReference>
<comment type="subcellular location">
    <subcellularLocation>
        <location evidence="1">Nucleus</location>
    </subcellularLocation>
</comment>
<proteinExistence type="inferred from homology"/>
<name>A0A5C6MIC3_9TELE</name>
<evidence type="ECO:0000259" key="6">
    <source>
        <dbReference type="Pfam" id="PF00447"/>
    </source>
</evidence>
<feature type="region of interest" description="Disordered" evidence="5">
    <location>
        <begin position="14"/>
        <end position="34"/>
    </location>
</feature>
<sequence>MSLLVDVQNLSDSKGCSAVDHTGERRGAGRQNEDGDIDTIVWNQQGDGIIINKDLMEKEFLSLNYFEASSSSSFGRQLNLYGFKKSRPFIRDKPNIHHYFHPNFNLNFFPF</sequence>
<dbReference type="SUPFAM" id="SSF46785">
    <property type="entry name" value="Winged helix' DNA-binding domain"/>
    <property type="match status" value="1"/>
</dbReference>
<feature type="compositionally biased region" description="Basic and acidic residues" evidence="5">
    <location>
        <begin position="21"/>
        <end position="33"/>
    </location>
</feature>
<dbReference type="GO" id="GO:0005634">
    <property type="term" value="C:nucleus"/>
    <property type="evidence" value="ECO:0007669"/>
    <property type="project" value="UniProtKB-SubCell"/>
</dbReference>
<protein>
    <submittedName>
        <fullName evidence="7">Heat shock transcription factor, X-linked member 3</fullName>
    </submittedName>
</protein>
<dbReference type="InterPro" id="IPR036390">
    <property type="entry name" value="WH_DNA-bd_sf"/>
</dbReference>
<dbReference type="InterPro" id="IPR000232">
    <property type="entry name" value="HSF_DNA-bd"/>
</dbReference>
<keyword evidence="7" id="KW-0346">Stress response</keyword>
<keyword evidence="8" id="KW-1185">Reference proteome</keyword>
<dbReference type="Proteomes" id="UP000324091">
    <property type="component" value="Unassembled WGS sequence"/>
</dbReference>
<evidence type="ECO:0000256" key="2">
    <source>
        <dbReference type="ARBA" id="ARBA00006403"/>
    </source>
</evidence>
<dbReference type="AlphaFoldDB" id="A0A5C6MIC3"/>
<gene>
    <name evidence="7" type="ORF">D4764_0256350</name>
</gene>
<evidence type="ECO:0000313" key="7">
    <source>
        <dbReference type="EMBL" id="TWW54489.1"/>
    </source>
</evidence>
<dbReference type="InterPro" id="IPR036388">
    <property type="entry name" value="WH-like_DNA-bd_sf"/>
</dbReference>
<evidence type="ECO:0000256" key="4">
    <source>
        <dbReference type="ARBA" id="ARBA00023242"/>
    </source>
</evidence>
<organism evidence="7 8">
    <name type="scientific">Takifugu flavidus</name>
    <name type="common">sansaifugu</name>
    <dbReference type="NCBI Taxonomy" id="433684"/>
    <lineage>
        <taxon>Eukaryota</taxon>
        <taxon>Metazoa</taxon>
        <taxon>Chordata</taxon>
        <taxon>Craniata</taxon>
        <taxon>Vertebrata</taxon>
        <taxon>Euteleostomi</taxon>
        <taxon>Actinopterygii</taxon>
        <taxon>Neopterygii</taxon>
        <taxon>Teleostei</taxon>
        <taxon>Neoteleostei</taxon>
        <taxon>Acanthomorphata</taxon>
        <taxon>Eupercaria</taxon>
        <taxon>Tetraodontiformes</taxon>
        <taxon>Tetradontoidea</taxon>
        <taxon>Tetraodontidae</taxon>
        <taxon>Takifugu</taxon>
    </lineage>
</organism>
<keyword evidence="3" id="KW-0238">DNA-binding</keyword>
<dbReference type="EMBL" id="RHFK02000219">
    <property type="protein sequence ID" value="TWW54489.1"/>
    <property type="molecule type" value="Genomic_DNA"/>
</dbReference>
<evidence type="ECO:0000313" key="8">
    <source>
        <dbReference type="Proteomes" id="UP000324091"/>
    </source>
</evidence>
<accession>A0A5C6MIC3</accession>
<comment type="similarity">
    <text evidence="2">Belongs to the HSF family.</text>
</comment>
<evidence type="ECO:0000256" key="1">
    <source>
        <dbReference type="ARBA" id="ARBA00004123"/>
    </source>
</evidence>
<dbReference type="Gene3D" id="1.10.10.10">
    <property type="entry name" value="Winged helix-like DNA-binding domain superfamily/Winged helix DNA-binding domain"/>
    <property type="match status" value="1"/>
</dbReference>
<comment type="caution">
    <text evidence="7">The sequence shown here is derived from an EMBL/GenBank/DDBJ whole genome shotgun (WGS) entry which is preliminary data.</text>
</comment>
<evidence type="ECO:0000256" key="3">
    <source>
        <dbReference type="ARBA" id="ARBA00023125"/>
    </source>
</evidence>
<dbReference type="GO" id="GO:0043565">
    <property type="term" value="F:sequence-specific DNA binding"/>
    <property type="evidence" value="ECO:0007669"/>
    <property type="project" value="InterPro"/>
</dbReference>
<evidence type="ECO:0000256" key="5">
    <source>
        <dbReference type="SAM" id="MobiDB-lite"/>
    </source>
</evidence>
<keyword evidence="4" id="KW-0539">Nucleus</keyword>
<dbReference type="Pfam" id="PF00447">
    <property type="entry name" value="HSF_DNA-bind"/>
    <property type="match status" value="1"/>
</dbReference>
<reference evidence="7 8" key="1">
    <citation type="submission" date="2019-04" db="EMBL/GenBank/DDBJ databases">
        <title>Chromosome genome assembly for Takifugu flavidus.</title>
        <authorList>
            <person name="Xiao S."/>
        </authorList>
    </citation>
    <scope>NUCLEOTIDE SEQUENCE [LARGE SCALE GENOMIC DNA]</scope>
    <source>
        <strain evidence="7">HTHZ2018</strain>
        <tissue evidence="7">Muscle</tissue>
    </source>
</reference>